<proteinExistence type="predicted"/>
<sequence>MDIAGPDCPTAASQLKSLSHKLPTGGEDEWRQVELSARALANGLRVRNKDVDNHTTLGKTELPQTLTRLLQLTLDDGAPIDARLPVIYELLRVGANLMIEWITDENRGYLLDVEFPQIIVTLLDSYAKSISAGHKTDLLPLSIPDLKVVKTSIGVLLNASMGYGSRDFPVMPSRMLVLRFYSPEPVKSLLISLDAAVTILRLTTAIYPVGSWLKAQPQDLFAENDIDPTPDVIAESWTLRSGLSGWAWRAISELKDDALDLFGPEDLSLLIPPLKAYTPPFPSATGLLDHDAYLRRSLIQADFDVLEEACSLLESLTMDVEDVRLALARGIASPDEHGGVNCLLELLKFIEEGDYHPLWTTDSPAERSRKEKSFDFCKAALIKAVVEIAGEEKNIDVLWDDSDDAAPGGAFVSRMVHWIKSHKNLKEQDRDDLVICATLSLGNLVRYESHSSAIVNKPIALGPYLATLLTPDADMKVKHGVIGLLRHLAYAPPARAPLGEAGIIDRLVASNIFKDTSDIAELVQVSAIGIAKHLCNANAENCFALVLTPDNQDTESSGLKQILSLVRRSDTIAMKSEGTRVFVNIIRTLWSQATVEGERRKKAMDAVTIPAVALTLAQLIGRSKKYPILINEGIVALTLLSLHGAGADYALDAITTPLPQEAYKNSNTQFADTGDVGSPVTAPGRALDMLMVALQGHSARLPEEVRVNVCALLGQIGRAGVVSSERAAELAKLKGEVRPLLETAANTEQPTKLKLSAAKALQLWK</sequence>
<name>A0A4S4LMP8_9AGAM</name>
<protein>
    <submittedName>
        <fullName evidence="1">Uncharacterized protein</fullName>
    </submittedName>
</protein>
<dbReference type="OrthoDB" id="26149at2759"/>
<keyword evidence="2" id="KW-1185">Reference proteome</keyword>
<reference evidence="1 2" key="1">
    <citation type="submission" date="2019-02" db="EMBL/GenBank/DDBJ databases">
        <title>Genome sequencing of the rare red list fungi Bondarzewia mesenterica.</title>
        <authorList>
            <person name="Buettner E."/>
            <person name="Kellner H."/>
        </authorList>
    </citation>
    <scope>NUCLEOTIDE SEQUENCE [LARGE SCALE GENOMIC DNA]</scope>
    <source>
        <strain evidence="1 2">DSM 108281</strain>
    </source>
</reference>
<dbReference type="AlphaFoldDB" id="A0A4S4LMP8"/>
<dbReference type="InterPro" id="IPR040144">
    <property type="entry name" value="RAP1GDS1"/>
</dbReference>
<gene>
    <name evidence="1" type="ORF">EW146_g7403</name>
</gene>
<evidence type="ECO:0000313" key="2">
    <source>
        <dbReference type="Proteomes" id="UP000310158"/>
    </source>
</evidence>
<dbReference type="InterPro" id="IPR016024">
    <property type="entry name" value="ARM-type_fold"/>
</dbReference>
<dbReference type="SUPFAM" id="SSF48371">
    <property type="entry name" value="ARM repeat"/>
    <property type="match status" value="1"/>
</dbReference>
<dbReference type="Proteomes" id="UP000310158">
    <property type="component" value="Unassembled WGS sequence"/>
</dbReference>
<evidence type="ECO:0000313" key="1">
    <source>
        <dbReference type="EMBL" id="THH12748.1"/>
    </source>
</evidence>
<accession>A0A4S4LMP8</accession>
<comment type="caution">
    <text evidence="1">The sequence shown here is derived from an EMBL/GenBank/DDBJ whole genome shotgun (WGS) entry which is preliminary data.</text>
</comment>
<organism evidence="1 2">
    <name type="scientific">Bondarzewia mesenterica</name>
    <dbReference type="NCBI Taxonomy" id="1095465"/>
    <lineage>
        <taxon>Eukaryota</taxon>
        <taxon>Fungi</taxon>
        <taxon>Dikarya</taxon>
        <taxon>Basidiomycota</taxon>
        <taxon>Agaricomycotina</taxon>
        <taxon>Agaricomycetes</taxon>
        <taxon>Russulales</taxon>
        <taxon>Bondarzewiaceae</taxon>
        <taxon>Bondarzewia</taxon>
    </lineage>
</organism>
<dbReference type="InterPro" id="IPR011989">
    <property type="entry name" value="ARM-like"/>
</dbReference>
<dbReference type="EMBL" id="SGPL01000424">
    <property type="protein sequence ID" value="THH12748.1"/>
    <property type="molecule type" value="Genomic_DNA"/>
</dbReference>
<dbReference type="Gene3D" id="1.25.10.10">
    <property type="entry name" value="Leucine-rich Repeat Variant"/>
    <property type="match status" value="1"/>
</dbReference>
<dbReference type="PANTHER" id="PTHR10957">
    <property type="entry name" value="RAP1 GTPASE-GDP DISSOCIATION STIMULATOR 1"/>
    <property type="match status" value="1"/>
</dbReference>
<dbReference type="GO" id="GO:0005085">
    <property type="term" value="F:guanyl-nucleotide exchange factor activity"/>
    <property type="evidence" value="ECO:0007669"/>
    <property type="project" value="InterPro"/>
</dbReference>